<dbReference type="InterPro" id="IPR035901">
    <property type="entry name" value="GIY-YIG_endonuc_sf"/>
</dbReference>
<accession>A0ABT4QS49</accession>
<name>A0ABT4QS49_9HYPH</name>
<proteinExistence type="predicted"/>
<sequence>MTNLDEFFDNGSEVADQKNSAFGEWLQAEMTKKGLKISDLVERTGITYTGIWNIVKGNTVSPRDETRKKLADALNEVVPSAVEAEIESQSTPLPGFEWVDFTPSDLETVPQKSGVYVFYDITDRPVYVGKSSKNVRIRVKDHQTRFWFKAPLVVRGAFLSVPDPDLCLKIETILIKFLGKHALLNTKGVVRDMDEQ</sequence>
<feature type="domain" description="GIY-YIG" evidence="1">
    <location>
        <begin position="111"/>
        <end position="186"/>
    </location>
</feature>
<dbReference type="EMBL" id="JAPFQA010000002">
    <property type="protein sequence ID" value="MCZ8544315.1"/>
    <property type="molecule type" value="Genomic_DNA"/>
</dbReference>
<keyword evidence="4" id="KW-1185">Reference proteome</keyword>
<dbReference type="SUPFAM" id="SSF82771">
    <property type="entry name" value="GIY-YIG endonuclease"/>
    <property type="match status" value="1"/>
</dbReference>
<evidence type="ECO:0000259" key="2">
    <source>
        <dbReference type="PROSITE" id="PS50943"/>
    </source>
</evidence>
<gene>
    <name evidence="3" type="ORF">OOJ09_09005</name>
</gene>
<dbReference type="PROSITE" id="PS50164">
    <property type="entry name" value="GIY_YIG"/>
    <property type="match status" value="1"/>
</dbReference>
<organism evidence="3 4">
    <name type="scientific">Mesorhizobium qingshengii</name>
    <dbReference type="NCBI Taxonomy" id="1165689"/>
    <lineage>
        <taxon>Bacteria</taxon>
        <taxon>Pseudomonadati</taxon>
        <taxon>Pseudomonadota</taxon>
        <taxon>Alphaproteobacteria</taxon>
        <taxon>Hyphomicrobiales</taxon>
        <taxon>Phyllobacteriaceae</taxon>
        <taxon>Mesorhizobium</taxon>
    </lineage>
</organism>
<protein>
    <recommendedName>
        <fullName evidence="5">GIY-YIG catalytic domain-containing protein</fullName>
    </recommendedName>
</protein>
<feature type="domain" description="HTH cro/C1-type" evidence="2">
    <location>
        <begin position="26"/>
        <end position="84"/>
    </location>
</feature>
<reference evidence="3" key="1">
    <citation type="submission" date="2022-11" db="EMBL/GenBank/DDBJ databases">
        <authorList>
            <person name="Coimbra C."/>
        </authorList>
    </citation>
    <scope>NUCLEOTIDE SEQUENCE</scope>
    <source>
        <strain evidence="3">Jales19</strain>
    </source>
</reference>
<evidence type="ECO:0000259" key="1">
    <source>
        <dbReference type="PROSITE" id="PS50164"/>
    </source>
</evidence>
<dbReference type="InterPro" id="IPR000305">
    <property type="entry name" value="GIY-YIG_endonuc"/>
</dbReference>
<evidence type="ECO:0000313" key="3">
    <source>
        <dbReference type="EMBL" id="MCZ8544315.1"/>
    </source>
</evidence>
<evidence type="ECO:0008006" key="5">
    <source>
        <dbReference type="Google" id="ProtNLM"/>
    </source>
</evidence>
<dbReference type="InterPro" id="IPR010982">
    <property type="entry name" value="Lambda_DNA-bd_dom_sf"/>
</dbReference>
<evidence type="ECO:0000313" key="4">
    <source>
        <dbReference type="Proteomes" id="UP001152178"/>
    </source>
</evidence>
<dbReference type="SMART" id="SM00465">
    <property type="entry name" value="GIYc"/>
    <property type="match status" value="1"/>
</dbReference>
<dbReference type="RefSeq" id="WP_269904843.1">
    <property type="nucleotide sequence ID" value="NZ_JAPFQA010000002.1"/>
</dbReference>
<comment type="caution">
    <text evidence="3">The sequence shown here is derived from an EMBL/GenBank/DDBJ whole genome shotgun (WGS) entry which is preliminary data.</text>
</comment>
<dbReference type="CDD" id="cd00093">
    <property type="entry name" value="HTH_XRE"/>
    <property type="match status" value="1"/>
</dbReference>
<dbReference type="PROSITE" id="PS50943">
    <property type="entry name" value="HTH_CROC1"/>
    <property type="match status" value="1"/>
</dbReference>
<dbReference type="Gene3D" id="1.10.260.40">
    <property type="entry name" value="lambda repressor-like DNA-binding domains"/>
    <property type="match status" value="1"/>
</dbReference>
<dbReference type="Proteomes" id="UP001152178">
    <property type="component" value="Unassembled WGS sequence"/>
</dbReference>
<dbReference type="Gene3D" id="3.40.1440.10">
    <property type="entry name" value="GIY-YIG endonuclease"/>
    <property type="match status" value="1"/>
</dbReference>
<dbReference type="SUPFAM" id="SSF47413">
    <property type="entry name" value="lambda repressor-like DNA-binding domains"/>
    <property type="match status" value="1"/>
</dbReference>
<dbReference type="InterPro" id="IPR001387">
    <property type="entry name" value="Cro/C1-type_HTH"/>
</dbReference>